<name>A0AAN8DIZ0_CHAGU</name>
<dbReference type="EMBL" id="JAURVH010001522">
    <property type="protein sequence ID" value="KAK5922760.1"/>
    <property type="molecule type" value="Genomic_DNA"/>
</dbReference>
<gene>
    <name evidence="1" type="ORF">CgunFtcFv8_019996</name>
</gene>
<protein>
    <submittedName>
        <fullName evidence="1">Uncharacterized protein</fullName>
    </submittedName>
</protein>
<proteinExistence type="predicted"/>
<evidence type="ECO:0000313" key="2">
    <source>
        <dbReference type="Proteomes" id="UP001331515"/>
    </source>
</evidence>
<reference evidence="1 2" key="1">
    <citation type="journal article" date="2023" name="Mol. Biol. Evol.">
        <title>Genomics of Secondarily Temperate Adaptation in the Only Non-Antarctic Icefish.</title>
        <authorList>
            <person name="Rivera-Colon A.G."/>
            <person name="Rayamajhi N."/>
            <person name="Minhas B.F."/>
            <person name="Madrigal G."/>
            <person name="Bilyk K.T."/>
            <person name="Yoon V."/>
            <person name="Hune M."/>
            <person name="Gregory S."/>
            <person name="Cheng C.H.C."/>
            <person name="Catchen J.M."/>
        </authorList>
    </citation>
    <scope>NUCLEOTIDE SEQUENCE [LARGE SCALE GENOMIC DNA]</scope>
    <source>
        <tissue evidence="1">White muscle</tissue>
    </source>
</reference>
<organism evidence="1 2">
    <name type="scientific">Champsocephalus gunnari</name>
    <name type="common">Mackerel icefish</name>
    <dbReference type="NCBI Taxonomy" id="52237"/>
    <lineage>
        <taxon>Eukaryota</taxon>
        <taxon>Metazoa</taxon>
        <taxon>Chordata</taxon>
        <taxon>Craniata</taxon>
        <taxon>Vertebrata</taxon>
        <taxon>Euteleostomi</taxon>
        <taxon>Actinopterygii</taxon>
        <taxon>Neopterygii</taxon>
        <taxon>Teleostei</taxon>
        <taxon>Neoteleostei</taxon>
        <taxon>Acanthomorphata</taxon>
        <taxon>Eupercaria</taxon>
        <taxon>Perciformes</taxon>
        <taxon>Notothenioidei</taxon>
        <taxon>Channichthyidae</taxon>
        <taxon>Champsocephalus</taxon>
    </lineage>
</organism>
<dbReference type="AlphaFoldDB" id="A0AAN8DIZ0"/>
<accession>A0AAN8DIZ0</accession>
<evidence type="ECO:0000313" key="1">
    <source>
        <dbReference type="EMBL" id="KAK5922760.1"/>
    </source>
</evidence>
<dbReference type="Proteomes" id="UP001331515">
    <property type="component" value="Unassembled WGS sequence"/>
</dbReference>
<comment type="caution">
    <text evidence="1">The sequence shown here is derived from an EMBL/GenBank/DDBJ whole genome shotgun (WGS) entry which is preliminary data.</text>
</comment>
<sequence length="100" mass="10792">MCEVYGSEGREGTIPLKEKEKDKREIHFGPASSLLLGHLLASAASHSLHPPLPTNPRALWCAAHSIVSAFRSAQFEWQAVTDQFPAKAARQAGVTGQEGI</sequence>
<keyword evidence="2" id="KW-1185">Reference proteome</keyword>